<dbReference type="Pfam" id="PF00106">
    <property type="entry name" value="adh_short"/>
    <property type="match status" value="1"/>
</dbReference>
<dbReference type="PRINTS" id="PR00081">
    <property type="entry name" value="GDHRDH"/>
</dbReference>
<comment type="caution">
    <text evidence="5">The sequence shown here is derived from an EMBL/GenBank/DDBJ whole genome shotgun (WGS) entry which is preliminary data.</text>
</comment>
<dbReference type="PANTHER" id="PTHR24321:SF8">
    <property type="entry name" value="ESTRADIOL 17-BETA-DEHYDROGENASE 8-RELATED"/>
    <property type="match status" value="1"/>
</dbReference>
<organism evidence="5 6">
    <name type="scientific">Nocardioides cavernae</name>
    <dbReference type="NCBI Taxonomy" id="1921566"/>
    <lineage>
        <taxon>Bacteria</taxon>
        <taxon>Bacillati</taxon>
        <taxon>Actinomycetota</taxon>
        <taxon>Actinomycetes</taxon>
        <taxon>Propionibacteriales</taxon>
        <taxon>Nocardioidaceae</taxon>
        <taxon>Nocardioides</taxon>
    </lineage>
</organism>
<dbReference type="Gene3D" id="3.40.50.720">
    <property type="entry name" value="NAD(P)-binding Rossmann-like Domain"/>
    <property type="match status" value="1"/>
</dbReference>
<evidence type="ECO:0000313" key="5">
    <source>
        <dbReference type="EMBL" id="MBD3924248.1"/>
    </source>
</evidence>
<dbReference type="RefSeq" id="WP_191194035.1">
    <property type="nucleotide sequence ID" value="NZ_JACXYZ010000001.1"/>
</dbReference>
<dbReference type="Proteomes" id="UP000618818">
    <property type="component" value="Unassembled WGS sequence"/>
</dbReference>
<comment type="similarity">
    <text evidence="1 4">Belongs to the short-chain dehydrogenases/reductases (SDR) family.</text>
</comment>
<dbReference type="InterPro" id="IPR020904">
    <property type="entry name" value="Sc_DH/Rdtase_CS"/>
</dbReference>
<keyword evidence="3" id="KW-0520">NAD</keyword>
<evidence type="ECO:0000256" key="4">
    <source>
        <dbReference type="RuleBase" id="RU000363"/>
    </source>
</evidence>
<evidence type="ECO:0000256" key="2">
    <source>
        <dbReference type="ARBA" id="ARBA00023002"/>
    </source>
</evidence>
<keyword evidence="6" id="KW-1185">Reference proteome</keyword>
<dbReference type="NCBIfam" id="TIGR03971">
    <property type="entry name" value="SDR_subfam_1"/>
    <property type="match status" value="1"/>
</dbReference>
<proteinExistence type="inferred from homology"/>
<protein>
    <submittedName>
        <fullName evidence="5">Mycofactocin-coupled SDR family oxidoreductase</fullName>
    </submittedName>
</protein>
<accession>A0ABR8N7X6</accession>
<evidence type="ECO:0000256" key="1">
    <source>
        <dbReference type="ARBA" id="ARBA00006484"/>
    </source>
</evidence>
<sequence length="274" mass="28727">MNRRLEGKVAFITGAARGQGRSHALRLASEGCDIVALDLAAPLATVPYPMPGTEDLAETATSVQALGRAIIAEQADVRDRSAVERVVAQGLERFGKIDIVIANAGISPEKPEDHDPFATWDDVIDINLKGVWNTAHAALPSMIERGEGGSIVVISSVQGLSGRGGTGTAAGDAYVASKHGVVGLMRTWANWLAPHGIRVNSVQPCGVETPMVVNDALPAFFAKYPASAASLTNLLPVEVVQPEDISSAVAWLVSDEARYVTGITLPVDAGFLVK</sequence>
<evidence type="ECO:0000313" key="6">
    <source>
        <dbReference type="Proteomes" id="UP000618818"/>
    </source>
</evidence>
<dbReference type="PRINTS" id="PR00080">
    <property type="entry name" value="SDRFAMILY"/>
</dbReference>
<keyword evidence="2" id="KW-0560">Oxidoreductase</keyword>
<gene>
    <name evidence="5" type="ORF">IEZ26_06415</name>
</gene>
<reference evidence="5 6" key="1">
    <citation type="submission" date="2020-09" db="EMBL/GenBank/DDBJ databases">
        <title>novel species in genus Nocardioides.</title>
        <authorList>
            <person name="Zhang G."/>
        </authorList>
    </citation>
    <scope>NUCLEOTIDE SEQUENCE [LARGE SCALE GENOMIC DNA]</scope>
    <source>
        <strain evidence="5 6">KCTC 39551</strain>
    </source>
</reference>
<dbReference type="CDD" id="cd05233">
    <property type="entry name" value="SDR_c"/>
    <property type="match status" value="1"/>
</dbReference>
<dbReference type="InterPro" id="IPR002347">
    <property type="entry name" value="SDR_fam"/>
</dbReference>
<dbReference type="InterPro" id="IPR023985">
    <property type="entry name" value="SDR_subfam_1"/>
</dbReference>
<dbReference type="EMBL" id="JACXYZ010000001">
    <property type="protein sequence ID" value="MBD3924248.1"/>
    <property type="molecule type" value="Genomic_DNA"/>
</dbReference>
<dbReference type="PROSITE" id="PS00061">
    <property type="entry name" value="ADH_SHORT"/>
    <property type="match status" value="1"/>
</dbReference>
<dbReference type="InterPro" id="IPR036291">
    <property type="entry name" value="NAD(P)-bd_dom_sf"/>
</dbReference>
<dbReference type="PANTHER" id="PTHR24321">
    <property type="entry name" value="DEHYDROGENASES, SHORT CHAIN"/>
    <property type="match status" value="1"/>
</dbReference>
<evidence type="ECO:0000256" key="3">
    <source>
        <dbReference type="ARBA" id="ARBA00023027"/>
    </source>
</evidence>
<dbReference type="NCBIfam" id="NF009467">
    <property type="entry name" value="PRK12826.1-3"/>
    <property type="match status" value="1"/>
</dbReference>
<name>A0ABR8N7X6_9ACTN</name>
<dbReference type="SUPFAM" id="SSF51735">
    <property type="entry name" value="NAD(P)-binding Rossmann-fold domains"/>
    <property type="match status" value="1"/>
</dbReference>